<sequence length="132" mass="15693">MNNFLLISHYEGVRKLALDLGHSQLTSEIAPPLSKLPIKLIHRDQTSPLPLFFPGNVERDYYKDMLEMIGFLDVRSEREELPLTFNDELDFREKLFRERDTIFYEPPQELRDEFQRIDRSNLGRGWKRSSAH</sequence>
<accession>A0A8X6XB38</accession>
<dbReference type="Proteomes" id="UP000886998">
    <property type="component" value="Unassembled WGS sequence"/>
</dbReference>
<protein>
    <submittedName>
        <fullName evidence="1">Uncharacterized protein</fullName>
    </submittedName>
</protein>
<evidence type="ECO:0000313" key="1">
    <source>
        <dbReference type="EMBL" id="GFY50467.1"/>
    </source>
</evidence>
<organism evidence="1 2">
    <name type="scientific">Trichonephila inaurata madagascariensis</name>
    <dbReference type="NCBI Taxonomy" id="2747483"/>
    <lineage>
        <taxon>Eukaryota</taxon>
        <taxon>Metazoa</taxon>
        <taxon>Ecdysozoa</taxon>
        <taxon>Arthropoda</taxon>
        <taxon>Chelicerata</taxon>
        <taxon>Arachnida</taxon>
        <taxon>Araneae</taxon>
        <taxon>Araneomorphae</taxon>
        <taxon>Entelegynae</taxon>
        <taxon>Araneoidea</taxon>
        <taxon>Nephilidae</taxon>
        <taxon>Trichonephila</taxon>
        <taxon>Trichonephila inaurata</taxon>
    </lineage>
</organism>
<gene>
    <name evidence="1" type="primary">NCL1_34228</name>
    <name evidence="1" type="ORF">TNIN_76831</name>
</gene>
<reference evidence="1" key="1">
    <citation type="submission" date="2020-08" db="EMBL/GenBank/DDBJ databases">
        <title>Multicomponent nature underlies the extraordinary mechanical properties of spider dragline silk.</title>
        <authorList>
            <person name="Kono N."/>
            <person name="Nakamura H."/>
            <person name="Mori M."/>
            <person name="Yoshida Y."/>
            <person name="Ohtoshi R."/>
            <person name="Malay A.D."/>
            <person name="Moran D.A.P."/>
            <person name="Tomita M."/>
            <person name="Numata K."/>
            <person name="Arakawa K."/>
        </authorList>
    </citation>
    <scope>NUCLEOTIDE SEQUENCE</scope>
</reference>
<dbReference type="OrthoDB" id="10589556at2759"/>
<proteinExistence type="predicted"/>
<evidence type="ECO:0000313" key="2">
    <source>
        <dbReference type="Proteomes" id="UP000886998"/>
    </source>
</evidence>
<dbReference type="AlphaFoldDB" id="A0A8X6XB38"/>
<name>A0A8X6XB38_9ARAC</name>
<comment type="caution">
    <text evidence="1">The sequence shown here is derived from an EMBL/GenBank/DDBJ whole genome shotgun (WGS) entry which is preliminary data.</text>
</comment>
<dbReference type="EMBL" id="BMAV01007504">
    <property type="protein sequence ID" value="GFY50467.1"/>
    <property type="molecule type" value="Genomic_DNA"/>
</dbReference>
<keyword evidence="2" id="KW-1185">Reference proteome</keyword>